<name>A0A7X0EY74_9ACTN</name>
<reference evidence="1 2" key="1">
    <citation type="submission" date="2020-08" db="EMBL/GenBank/DDBJ databases">
        <title>Sequencing the genomes of 1000 actinobacteria strains.</title>
        <authorList>
            <person name="Klenk H.-P."/>
        </authorList>
    </citation>
    <scope>NUCLEOTIDE SEQUENCE [LARGE SCALE GENOMIC DNA]</scope>
    <source>
        <strain evidence="1 2">DSM 45913</strain>
    </source>
</reference>
<sequence length="39" mass="4164">MIKAILALGALAVAATVVTFGFMTFRRGSRPARAKARRS</sequence>
<gene>
    <name evidence="1" type="ORF">FHU36_002668</name>
</gene>
<organism evidence="1 2">
    <name type="scientific">Nonomuraea muscovyensis</name>
    <dbReference type="NCBI Taxonomy" id="1124761"/>
    <lineage>
        <taxon>Bacteria</taxon>
        <taxon>Bacillati</taxon>
        <taxon>Actinomycetota</taxon>
        <taxon>Actinomycetes</taxon>
        <taxon>Streptosporangiales</taxon>
        <taxon>Streptosporangiaceae</taxon>
        <taxon>Nonomuraea</taxon>
    </lineage>
</organism>
<accession>A0A7X0EY74</accession>
<proteinExistence type="predicted"/>
<dbReference type="AlphaFoldDB" id="A0A7X0EY74"/>
<dbReference type="Proteomes" id="UP000583800">
    <property type="component" value="Unassembled WGS sequence"/>
</dbReference>
<comment type="caution">
    <text evidence="1">The sequence shown here is derived from an EMBL/GenBank/DDBJ whole genome shotgun (WGS) entry which is preliminary data.</text>
</comment>
<keyword evidence="2" id="KW-1185">Reference proteome</keyword>
<dbReference type="EMBL" id="JACHJB010000001">
    <property type="protein sequence ID" value="MBB6346159.1"/>
    <property type="molecule type" value="Genomic_DNA"/>
</dbReference>
<evidence type="ECO:0000313" key="1">
    <source>
        <dbReference type="EMBL" id="MBB6346159.1"/>
    </source>
</evidence>
<evidence type="ECO:0000313" key="2">
    <source>
        <dbReference type="Proteomes" id="UP000583800"/>
    </source>
</evidence>
<protein>
    <submittedName>
        <fullName evidence="1">Uncharacterized protein</fullName>
    </submittedName>
</protein>